<feature type="coiled-coil region" evidence="1">
    <location>
        <begin position="154"/>
        <end position="181"/>
    </location>
</feature>
<dbReference type="PANTHER" id="PTHR33055:SF13">
    <property type="entry name" value="TRANSPOSASE"/>
    <property type="match status" value="1"/>
</dbReference>
<dbReference type="RefSeq" id="WP_198884802.1">
    <property type="nucleotide sequence ID" value="NZ_JAEKJA010000060.1"/>
</dbReference>
<evidence type="ECO:0000256" key="1">
    <source>
        <dbReference type="SAM" id="Coils"/>
    </source>
</evidence>
<feature type="domain" description="Transposase IS116/IS110/IS902 C-terminal" evidence="3">
    <location>
        <begin position="190"/>
        <end position="273"/>
    </location>
</feature>
<dbReference type="InterPro" id="IPR003346">
    <property type="entry name" value="Transposase_20"/>
</dbReference>
<dbReference type="InterPro" id="IPR047650">
    <property type="entry name" value="Transpos_IS110"/>
</dbReference>
<dbReference type="GO" id="GO:0006313">
    <property type="term" value="P:DNA transposition"/>
    <property type="evidence" value="ECO:0007669"/>
    <property type="project" value="InterPro"/>
</dbReference>
<dbReference type="Pfam" id="PF02371">
    <property type="entry name" value="Transposase_20"/>
    <property type="match status" value="1"/>
</dbReference>
<evidence type="ECO:0000313" key="5">
    <source>
        <dbReference type="Proteomes" id="UP000609531"/>
    </source>
</evidence>
<sequence length="312" mass="34266">MTEVTIGVDISKDHLDAHRLPDGASRRFTNNARGIAGFVRWLGKGPIARIVFEPTGPYHRTFERTLGERGLPLAKVNPRQVRRFAEAIGKLAKTDRIDSIVLARMGALVDPAVRAPCEPNLQDLRELRIAREALVKDRTATLNRQKTLTVALLKHQATQRLKQLEAQLLALDEAIMAAISASAALKTRYDILVTIPGISRVTAFILIIDMPELGTMTGKEAASLAGLAPVSRQSGRWKGRAFIRGGRAQLRQALYMPALVAARFNADLAAIYQRMINAGKPAKVAITALMRKLIVLANALLRDERIWAKHGA</sequence>
<gene>
    <name evidence="4" type="ORF">JCR33_24655</name>
</gene>
<evidence type="ECO:0000259" key="3">
    <source>
        <dbReference type="Pfam" id="PF02371"/>
    </source>
</evidence>
<dbReference type="GO" id="GO:0004803">
    <property type="term" value="F:transposase activity"/>
    <property type="evidence" value="ECO:0007669"/>
    <property type="project" value="InterPro"/>
</dbReference>
<feature type="domain" description="Transposase IS110-like N-terminal" evidence="2">
    <location>
        <begin position="6"/>
        <end position="146"/>
    </location>
</feature>
<dbReference type="AlphaFoldDB" id="A0A934MIL4"/>
<dbReference type="PANTHER" id="PTHR33055">
    <property type="entry name" value="TRANSPOSASE FOR INSERTION SEQUENCE ELEMENT IS1111A"/>
    <property type="match status" value="1"/>
</dbReference>
<dbReference type="NCBIfam" id="NF033542">
    <property type="entry name" value="transpos_IS110"/>
    <property type="match status" value="1"/>
</dbReference>
<organism evidence="4 5">
    <name type="scientific">Acuticoccus mangrovi</name>
    <dbReference type="NCBI Taxonomy" id="2796142"/>
    <lineage>
        <taxon>Bacteria</taxon>
        <taxon>Pseudomonadati</taxon>
        <taxon>Pseudomonadota</taxon>
        <taxon>Alphaproteobacteria</taxon>
        <taxon>Hyphomicrobiales</taxon>
        <taxon>Amorphaceae</taxon>
        <taxon>Acuticoccus</taxon>
    </lineage>
</organism>
<dbReference type="GO" id="GO:0003677">
    <property type="term" value="F:DNA binding"/>
    <property type="evidence" value="ECO:0007669"/>
    <property type="project" value="InterPro"/>
</dbReference>
<dbReference type="InterPro" id="IPR002525">
    <property type="entry name" value="Transp_IS110-like_N"/>
</dbReference>
<accession>A0A934MIL4</accession>
<dbReference type="Pfam" id="PF01548">
    <property type="entry name" value="DEDD_Tnp_IS110"/>
    <property type="match status" value="1"/>
</dbReference>
<keyword evidence="1" id="KW-0175">Coiled coil</keyword>
<name>A0A934MIL4_9HYPH</name>
<dbReference type="EMBL" id="JAEKJA010000060">
    <property type="protein sequence ID" value="MBJ3778903.1"/>
    <property type="molecule type" value="Genomic_DNA"/>
</dbReference>
<proteinExistence type="predicted"/>
<reference evidence="4" key="1">
    <citation type="submission" date="2020-12" db="EMBL/GenBank/DDBJ databases">
        <title>Bacterial taxonomy.</title>
        <authorList>
            <person name="Pan X."/>
        </authorList>
    </citation>
    <scope>NUCLEOTIDE SEQUENCE</scope>
    <source>
        <strain evidence="4">B2012</strain>
    </source>
</reference>
<evidence type="ECO:0000313" key="4">
    <source>
        <dbReference type="EMBL" id="MBJ3778903.1"/>
    </source>
</evidence>
<protein>
    <submittedName>
        <fullName evidence="4">IS110 family transposase</fullName>
    </submittedName>
</protein>
<dbReference type="Proteomes" id="UP000609531">
    <property type="component" value="Unassembled WGS sequence"/>
</dbReference>
<evidence type="ECO:0000259" key="2">
    <source>
        <dbReference type="Pfam" id="PF01548"/>
    </source>
</evidence>
<comment type="caution">
    <text evidence="4">The sequence shown here is derived from an EMBL/GenBank/DDBJ whole genome shotgun (WGS) entry which is preliminary data.</text>
</comment>
<keyword evidence="5" id="KW-1185">Reference proteome</keyword>